<comment type="caution">
    <text evidence="1">The sequence shown here is derived from an EMBL/GenBank/DDBJ whole genome shotgun (WGS) entry which is preliminary data.</text>
</comment>
<organism evidence="1 2">
    <name type="scientific">Kineosporia corallincola</name>
    <dbReference type="NCBI Taxonomy" id="2835133"/>
    <lineage>
        <taxon>Bacteria</taxon>
        <taxon>Bacillati</taxon>
        <taxon>Actinomycetota</taxon>
        <taxon>Actinomycetes</taxon>
        <taxon>Kineosporiales</taxon>
        <taxon>Kineosporiaceae</taxon>
        <taxon>Kineosporia</taxon>
    </lineage>
</organism>
<dbReference type="Proteomes" id="UP001197247">
    <property type="component" value="Unassembled WGS sequence"/>
</dbReference>
<reference evidence="1 2" key="1">
    <citation type="submission" date="2021-05" db="EMBL/GenBank/DDBJ databases">
        <title>Kineosporia and Streptomyces sp. nov. two new marine actinobacteria isolated from Coral.</title>
        <authorList>
            <person name="Buangrab K."/>
            <person name="Sutthacheep M."/>
            <person name="Yeemin T."/>
            <person name="Harunari E."/>
            <person name="Igarashi Y."/>
            <person name="Kanchanasin P."/>
            <person name="Tanasupawat S."/>
            <person name="Phongsopitanun W."/>
        </authorList>
    </citation>
    <scope>NUCLEOTIDE SEQUENCE [LARGE SCALE GENOMIC DNA]</scope>
    <source>
        <strain evidence="1 2">J2-2</strain>
    </source>
</reference>
<dbReference type="RefSeq" id="WP_214156479.1">
    <property type="nucleotide sequence ID" value="NZ_JAHBAY010000005.1"/>
</dbReference>
<name>A0ABS5TJE5_9ACTN</name>
<evidence type="ECO:0000313" key="1">
    <source>
        <dbReference type="EMBL" id="MBT0770188.1"/>
    </source>
</evidence>
<sequence length="97" mass="10525">MPDSFMIFTGNYDDVNLSLRASVQKMDQEMSDLGQTLANIGVATSGLATPIWEGLAKEWTAAYIEIQNDLNIHTNNSVAVGETFKTGNRDTARAITG</sequence>
<protein>
    <recommendedName>
        <fullName evidence="3">WXG100 family type VII secretion target</fullName>
    </recommendedName>
</protein>
<accession>A0ABS5TJE5</accession>
<evidence type="ECO:0008006" key="3">
    <source>
        <dbReference type="Google" id="ProtNLM"/>
    </source>
</evidence>
<proteinExistence type="predicted"/>
<dbReference type="EMBL" id="JAHBAY010000005">
    <property type="protein sequence ID" value="MBT0770188.1"/>
    <property type="molecule type" value="Genomic_DNA"/>
</dbReference>
<keyword evidence="2" id="KW-1185">Reference proteome</keyword>
<gene>
    <name evidence="1" type="ORF">KIH74_14705</name>
</gene>
<evidence type="ECO:0000313" key="2">
    <source>
        <dbReference type="Proteomes" id="UP001197247"/>
    </source>
</evidence>